<dbReference type="Proteomes" id="UP000735874">
    <property type="component" value="Unassembled WGS sequence"/>
</dbReference>
<evidence type="ECO:0000256" key="3">
    <source>
        <dbReference type="PIRSR" id="PIRSR613078-2"/>
    </source>
</evidence>
<dbReference type="STRING" id="29920.A0A329RJV4"/>
<dbReference type="SUPFAM" id="SSF53254">
    <property type="entry name" value="Phosphoglycerate mutase-like"/>
    <property type="match status" value="1"/>
</dbReference>
<evidence type="ECO:0000313" key="6">
    <source>
        <dbReference type="EMBL" id="KAG2904756.1"/>
    </source>
</evidence>
<dbReference type="Proteomes" id="UP000774804">
    <property type="component" value="Unassembled WGS sequence"/>
</dbReference>
<dbReference type="InterPro" id="IPR013078">
    <property type="entry name" value="His_Pase_superF_clade-1"/>
</dbReference>
<dbReference type="VEuPathDB" id="FungiDB:PC110_g18922"/>
<sequence length="249" mass="28420">MAPHRQHSTEFRLQLDLLNDSENKARTIAQQLPPVSDGCSRLYLCRHGQTDYNMQRKLQGRGVNMALNAEGEEQAKFLAKAMKDVPLRAIYSSSLKRAFQTADTVAQLHPKIEVQPFQEVEEMNFGQLEGHPMEMHEDQIHTMFKRWKQGEYNAAWPDGESPMDVVNRGVKKITELVSNTPPKEQVLMVTHGRFNKIVLAQMLHGELTHMTEIDQNNTCVNVIDFDHTTQRYHAMALNNINHLPGPPSV</sequence>
<dbReference type="Proteomes" id="UP000251314">
    <property type="component" value="Unassembled WGS sequence"/>
</dbReference>
<comment type="caution">
    <text evidence="9">The sequence shown here is derived from an EMBL/GenBank/DDBJ whole genome shotgun (WGS) entry which is preliminary data.</text>
</comment>
<evidence type="ECO:0000256" key="1">
    <source>
        <dbReference type="ARBA" id="ARBA00022801"/>
    </source>
</evidence>
<feature type="binding site" evidence="3">
    <location>
        <position position="97"/>
    </location>
    <ligand>
        <name>substrate</name>
    </ligand>
</feature>
<dbReference type="EMBL" id="RCMI01000782">
    <property type="protein sequence ID" value="KAG2897849.1"/>
    <property type="molecule type" value="Genomic_DNA"/>
</dbReference>
<organism evidence="9 10">
    <name type="scientific">Phytophthora cactorum</name>
    <dbReference type="NCBI Taxonomy" id="29920"/>
    <lineage>
        <taxon>Eukaryota</taxon>
        <taxon>Sar</taxon>
        <taxon>Stramenopiles</taxon>
        <taxon>Oomycota</taxon>
        <taxon>Peronosporomycetes</taxon>
        <taxon>Peronosporales</taxon>
        <taxon>Peronosporaceae</taxon>
        <taxon>Phytophthora</taxon>
    </lineage>
</organism>
<accession>A0A329RJV4</accession>
<dbReference type="EMBL" id="RCMG01000797">
    <property type="protein sequence ID" value="KAG2847074.1"/>
    <property type="molecule type" value="Genomic_DNA"/>
</dbReference>
<evidence type="ECO:0000313" key="7">
    <source>
        <dbReference type="EMBL" id="KAG2971166.1"/>
    </source>
</evidence>
<dbReference type="EMBL" id="RCMV01000765">
    <property type="protein sequence ID" value="KAG3213142.1"/>
    <property type="molecule type" value="Genomic_DNA"/>
</dbReference>
<feature type="binding site" evidence="3">
    <location>
        <begin position="46"/>
        <end position="53"/>
    </location>
    <ligand>
        <name>substrate</name>
    </ligand>
</feature>
<evidence type="ECO:0000313" key="8">
    <source>
        <dbReference type="EMBL" id="KAG3213142.1"/>
    </source>
</evidence>
<feature type="active site" description="Proton donor/acceptor" evidence="2">
    <location>
        <position position="122"/>
    </location>
</feature>
<dbReference type="SMART" id="SM00855">
    <property type="entry name" value="PGAM"/>
    <property type="match status" value="1"/>
</dbReference>
<dbReference type="OrthoDB" id="354304at2759"/>
<protein>
    <recommendedName>
        <fullName evidence="11">Histidine phosphatase superfamily</fullName>
    </recommendedName>
</protein>
<dbReference type="InterPro" id="IPR001345">
    <property type="entry name" value="PG/BPGM_mutase_AS"/>
</dbReference>
<keyword evidence="10" id="KW-1185">Reference proteome</keyword>
<dbReference type="PANTHER" id="PTHR46517">
    <property type="entry name" value="FRUCTOSE-2,6-BISPHOSPHATASE TIGAR"/>
    <property type="match status" value="1"/>
</dbReference>
<feature type="active site" description="Tele-phosphohistidine intermediate" evidence="2">
    <location>
        <position position="47"/>
    </location>
</feature>
<dbReference type="GO" id="GO:0004331">
    <property type="term" value="F:fructose-2,6-bisphosphate 2-phosphatase activity"/>
    <property type="evidence" value="ECO:0007669"/>
    <property type="project" value="TreeGrafter"/>
</dbReference>
<keyword evidence="1" id="KW-0378">Hydrolase</keyword>
<gene>
    <name evidence="9" type="ORF">PC110_g18922</name>
    <name evidence="4" type="ORF">PC113_g17845</name>
    <name evidence="5" type="ORF">PC115_g17030</name>
    <name evidence="6" type="ORF">PC117_g20943</name>
    <name evidence="7" type="ORF">PC118_g16445</name>
    <name evidence="8" type="ORF">PC129_g15918</name>
</gene>
<evidence type="ECO:0000256" key="2">
    <source>
        <dbReference type="PIRSR" id="PIRSR613078-1"/>
    </source>
</evidence>
<dbReference type="Pfam" id="PF00300">
    <property type="entry name" value="His_Phos_1"/>
    <property type="match status" value="1"/>
</dbReference>
<reference evidence="9 10" key="1">
    <citation type="submission" date="2018-01" db="EMBL/GenBank/DDBJ databases">
        <title>Draft genome of the strawberry crown rot pathogen Phytophthora cactorum.</title>
        <authorList>
            <person name="Armitage A.D."/>
            <person name="Lysoe E."/>
            <person name="Nellist C.F."/>
            <person name="Harrison R.J."/>
            <person name="Brurberg M.B."/>
        </authorList>
    </citation>
    <scope>NUCLEOTIDE SEQUENCE [LARGE SCALE GENOMIC DNA]</scope>
    <source>
        <strain evidence="9 10">10300</strain>
    </source>
</reference>
<evidence type="ECO:0008006" key="11">
    <source>
        <dbReference type="Google" id="ProtNLM"/>
    </source>
</evidence>
<evidence type="ECO:0000313" key="10">
    <source>
        <dbReference type="Proteomes" id="UP000251314"/>
    </source>
</evidence>
<dbReference type="GO" id="GO:0005829">
    <property type="term" value="C:cytosol"/>
    <property type="evidence" value="ECO:0007669"/>
    <property type="project" value="TreeGrafter"/>
</dbReference>
<proteinExistence type="predicted"/>
<dbReference type="PANTHER" id="PTHR46517:SF1">
    <property type="entry name" value="FRUCTOSE-2,6-BISPHOSPHATASE TIGAR"/>
    <property type="match status" value="1"/>
</dbReference>
<evidence type="ECO:0000313" key="9">
    <source>
        <dbReference type="EMBL" id="RAW24651.1"/>
    </source>
</evidence>
<dbReference type="Gene3D" id="3.40.50.1240">
    <property type="entry name" value="Phosphoglycerate mutase-like"/>
    <property type="match status" value="1"/>
</dbReference>
<dbReference type="Proteomes" id="UP000760860">
    <property type="component" value="Unassembled WGS sequence"/>
</dbReference>
<dbReference type="EMBL" id="RCMK01001012">
    <property type="protein sequence ID" value="KAG2904756.1"/>
    <property type="molecule type" value="Genomic_DNA"/>
</dbReference>
<evidence type="ECO:0000313" key="5">
    <source>
        <dbReference type="EMBL" id="KAG2897849.1"/>
    </source>
</evidence>
<dbReference type="GO" id="GO:0045820">
    <property type="term" value="P:negative regulation of glycolytic process"/>
    <property type="evidence" value="ECO:0007669"/>
    <property type="project" value="TreeGrafter"/>
</dbReference>
<dbReference type="CDD" id="cd07067">
    <property type="entry name" value="HP_PGM_like"/>
    <property type="match status" value="1"/>
</dbReference>
<dbReference type="EMBL" id="MJFZ01000854">
    <property type="protein sequence ID" value="RAW24651.1"/>
    <property type="molecule type" value="Genomic_DNA"/>
</dbReference>
<dbReference type="GO" id="GO:0043456">
    <property type="term" value="P:regulation of pentose-phosphate shunt"/>
    <property type="evidence" value="ECO:0007669"/>
    <property type="project" value="TreeGrafter"/>
</dbReference>
<dbReference type="EMBL" id="RCML01000684">
    <property type="protein sequence ID" value="KAG2971166.1"/>
    <property type="molecule type" value="Genomic_DNA"/>
</dbReference>
<dbReference type="AlphaFoldDB" id="A0A329RJV4"/>
<dbReference type="Proteomes" id="UP000697107">
    <property type="component" value="Unassembled WGS sequence"/>
</dbReference>
<name>A0A329RJV4_9STRA</name>
<evidence type="ECO:0000313" key="4">
    <source>
        <dbReference type="EMBL" id="KAG2847074.1"/>
    </source>
</evidence>
<dbReference type="Proteomes" id="UP000736787">
    <property type="component" value="Unassembled WGS sequence"/>
</dbReference>
<dbReference type="InterPro" id="IPR029033">
    <property type="entry name" value="His_PPase_superfam"/>
</dbReference>
<dbReference type="InterPro" id="IPR051695">
    <property type="entry name" value="Phosphoglycerate_Mutase"/>
</dbReference>
<reference evidence="4" key="2">
    <citation type="submission" date="2018-10" db="EMBL/GenBank/DDBJ databases">
        <title>Effector identification in a new, highly contiguous assembly of the strawberry crown rot pathogen Phytophthora cactorum.</title>
        <authorList>
            <person name="Armitage A.D."/>
            <person name="Nellist C.F."/>
            <person name="Bates H."/>
            <person name="Vickerstaff R.J."/>
            <person name="Harrison R.J."/>
        </authorList>
    </citation>
    <scope>NUCLEOTIDE SEQUENCE</scope>
    <source>
        <strain evidence="4">15-7</strain>
        <strain evidence="5">4032</strain>
        <strain evidence="6">4040</strain>
        <strain evidence="7">P415</strain>
        <strain evidence="8">P421</strain>
    </source>
</reference>
<dbReference type="PROSITE" id="PS00175">
    <property type="entry name" value="PG_MUTASE"/>
    <property type="match status" value="1"/>
</dbReference>